<keyword evidence="2" id="KW-1185">Reference proteome</keyword>
<evidence type="ECO:0000313" key="2">
    <source>
        <dbReference type="Proteomes" id="UP001529510"/>
    </source>
</evidence>
<comment type="caution">
    <text evidence="1">The sequence shown here is derived from an EMBL/GenBank/DDBJ whole genome shotgun (WGS) entry which is preliminary data.</text>
</comment>
<dbReference type="EMBL" id="JAMKFB020000008">
    <property type="protein sequence ID" value="KAL0187047.1"/>
    <property type="molecule type" value="Genomic_DNA"/>
</dbReference>
<feature type="non-terminal residue" evidence="1">
    <location>
        <position position="1"/>
    </location>
</feature>
<evidence type="ECO:0008006" key="3">
    <source>
        <dbReference type="Google" id="ProtNLM"/>
    </source>
</evidence>
<gene>
    <name evidence="1" type="ORF">M9458_018717</name>
</gene>
<feature type="non-terminal residue" evidence="1">
    <location>
        <position position="51"/>
    </location>
</feature>
<proteinExistence type="predicted"/>
<evidence type="ECO:0000313" key="1">
    <source>
        <dbReference type="EMBL" id="KAL0187047.1"/>
    </source>
</evidence>
<reference evidence="1 2" key="1">
    <citation type="submission" date="2024-05" db="EMBL/GenBank/DDBJ databases">
        <title>Genome sequencing and assembly of Indian major carp, Cirrhinus mrigala (Hamilton, 1822).</title>
        <authorList>
            <person name="Mohindra V."/>
            <person name="Chowdhury L.M."/>
            <person name="Lal K."/>
            <person name="Jena J.K."/>
        </authorList>
    </citation>
    <scope>NUCLEOTIDE SEQUENCE [LARGE SCALE GENOMIC DNA]</scope>
    <source>
        <strain evidence="1">CM1030</strain>
        <tissue evidence="1">Blood</tissue>
    </source>
</reference>
<name>A0ABD0QMI3_CIRMR</name>
<dbReference type="Proteomes" id="UP001529510">
    <property type="component" value="Unassembled WGS sequence"/>
</dbReference>
<organism evidence="1 2">
    <name type="scientific">Cirrhinus mrigala</name>
    <name type="common">Mrigala</name>
    <dbReference type="NCBI Taxonomy" id="683832"/>
    <lineage>
        <taxon>Eukaryota</taxon>
        <taxon>Metazoa</taxon>
        <taxon>Chordata</taxon>
        <taxon>Craniata</taxon>
        <taxon>Vertebrata</taxon>
        <taxon>Euteleostomi</taxon>
        <taxon>Actinopterygii</taxon>
        <taxon>Neopterygii</taxon>
        <taxon>Teleostei</taxon>
        <taxon>Ostariophysi</taxon>
        <taxon>Cypriniformes</taxon>
        <taxon>Cyprinidae</taxon>
        <taxon>Labeoninae</taxon>
        <taxon>Labeonini</taxon>
        <taxon>Cirrhinus</taxon>
    </lineage>
</organism>
<dbReference type="AlphaFoldDB" id="A0ABD0QMI3"/>
<accession>A0ABD0QMI3</accession>
<sequence length="51" mass="5551">KKTPGPPFGTTLGCSLEFKEKPTKLSSIRIQPVLDIHLSLKHCAGKCKTKS</sequence>
<protein>
    <recommendedName>
        <fullName evidence="3">Zona pellucida glycoprotein 2</fullName>
    </recommendedName>
</protein>